<evidence type="ECO:0000256" key="7">
    <source>
        <dbReference type="ARBA" id="ARBA00035133"/>
    </source>
</evidence>
<evidence type="ECO:0000256" key="8">
    <source>
        <dbReference type="ARBA" id="ARBA00035363"/>
    </source>
</evidence>
<name>A0A814JX47_9BILA</name>
<evidence type="ECO:0000256" key="4">
    <source>
        <dbReference type="ARBA" id="ARBA00022980"/>
    </source>
</evidence>
<evidence type="ECO:0000256" key="1">
    <source>
        <dbReference type="ARBA" id="ARBA00004173"/>
    </source>
</evidence>
<dbReference type="GO" id="GO:0003735">
    <property type="term" value="F:structural constituent of ribosome"/>
    <property type="evidence" value="ECO:0007669"/>
    <property type="project" value="InterPro"/>
</dbReference>
<sequence>MLTDEGKLWRFPIDNEQGIDESDADVPFHEHIFLDHHLEEFPQIEPIQLFMTLALNGLSQNGHLTLNEKKEIINWYKSYFDEKLDIIKEALDTEARIQETYIQSSK</sequence>
<proteinExistence type="inferred from homology"/>
<evidence type="ECO:0000256" key="6">
    <source>
        <dbReference type="ARBA" id="ARBA00023274"/>
    </source>
</evidence>
<evidence type="ECO:0000256" key="2">
    <source>
        <dbReference type="ARBA" id="ARBA00011057"/>
    </source>
</evidence>
<dbReference type="Pfam" id="PF15433">
    <property type="entry name" value="MRP-S31"/>
    <property type="match status" value="1"/>
</dbReference>
<keyword evidence="4" id="KW-0689">Ribosomal protein</keyword>
<comment type="similarity">
    <text evidence="2">Belongs to the mitochondrion-specific ribosomal protein mS31 family.</text>
</comment>
<gene>
    <name evidence="9" type="ORF">OXX778_LOCUS18370</name>
</gene>
<evidence type="ECO:0000256" key="5">
    <source>
        <dbReference type="ARBA" id="ARBA00023128"/>
    </source>
</evidence>
<dbReference type="AlphaFoldDB" id="A0A814JX47"/>
<reference evidence="9" key="1">
    <citation type="submission" date="2021-02" db="EMBL/GenBank/DDBJ databases">
        <authorList>
            <person name="Nowell W R."/>
        </authorList>
    </citation>
    <scope>NUCLEOTIDE SEQUENCE</scope>
    <source>
        <strain evidence="9">Ploen Becks lab</strain>
    </source>
</reference>
<protein>
    <recommendedName>
        <fullName evidence="7">Small ribosomal subunit protein mS31</fullName>
    </recommendedName>
    <alternativeName>
        <fullName evidence="8">28S ribosomal protein S31, mitochondrial</fullName>
    </alternativeName>
</protein>
<keyword evidence="5" id="KW-0496">Mitochondrion</keyword>
<comment type="subcellular location">
    <subcellularLocation>
        <location evidence="1">Mitochondrion</location>
    </subcellularLocation>
</comment>
<dbReference type="Proteomes" id="UP000663879">
    <property type="component" value="Unassembled WGS sequence"/>
</dbReference>
<dbReference type="OrthoDB" id="5989925at2759"/>
<keyword evidence="6" id="KW-0687">Ribonucleoprotein</keyword>
<evidence type="ECO:0000313" key="10">
    <source>
        <dbReference type="Proteomes" id="UP000663879"/>
    </source>
</evidence>
<dbReference type="PANTHER" id="PTHR13231:SF3">
    <property type="entry name" value="SMALL RIBOSOMAL SUBUNIT PROTEIN MS31"/>
    <property type="match status" value="1"/>
</dbReference>
<keyword evidence="10" id="KW-1185">Reference proteome</keyword>
<dbReference type="PANTHER" id="PTHR13231">
    <property type="entry name" value="MITOCHONDRIAL RIBOSOMAL PROTEIN S31"/>
    <property type="match status" value="1"/>
</dbReference>
<dbReference type="InterPro" id="IPR026299">
    <property type="entry name" value="MRP-S31"/>
</dbReference>
<evidence type="ECO:0000313" key="9">
    <source>
        <dbReference type="EMBL" id="CAF1041458.1"/>
    </source>
</evidence>
<accession>A0A814JX47</accession>
<dbReference type="GO" id="GO:0005763">
    <property type="term" value="C:mitochondrial small ribosomal subunit"/>
    <property type="evidence" value="ECO:0007669"/>
    <property type="project" value="InterPro"/>
</dbReference>
<dbReference type="EMBL" id="CAJNOC010005070">
    <property type="protein sequence ID" value="CAF1041458.1"/>
    <property type="molecule type" value="Genomic_DNA"/>
</dbReference>
<comment type="caution">
    <text evidence="9">The sequence shown here is derived from an EMBL/GenBank/DDBJ whole genome shotgun (WGS) entry which is preliminary data.</text>
</comment>
<evidence type="ECO:0000256" key="3">
    <source>
        <dbReference type="ARBA" id="ARBA00022946"/>
    </source>
</evidence>
<keyword evidence="3" id="KW-0809">Transit peptide</keyword>
<organism evidence="9 10">
    <name type="scientific">Brachionus calyciflorus</name>
    <dbReference type="NCBI Taxonomy" id="104777"/>
    <lineage>
        <taxon>Eukaryota</taxon>
        <taxon>Metazoa</taxon>
        <taxon>Spiralia</taxon>
        <taxon>Gnathifera</taxon>
        <taxon>Rotifera</taxon>
        <taxon>Eurotatoria</taxon>
        <taxon>Monogononta</taxon>
        <taxon>Pseudotrocha</taxon>
        <taxon>Ploima</taxon>
        <taxon>Brachionidae</taxon>
        <taxon>Brachionus</taxon>
    </lineage>
</organism>